<keyword evidence="8" id="KW-1185">Reference proteome</keyword>
<gene>
    <name evidence="7" type="ORF">MA16_Dca023158</name>
</gene>
<proteinExistence type="predicted"/>
<keyword evidence="5" id="KW-0325">Glycoprotein</keyword>
<dbReference type="InterPro" id="IPR049625">
    <property type="entry name" value="Glyco_transf_61_cat"/>
</dbReference>
<dbReference type="PANTHER" id="PTHR20961">
    <property type="entry name" value="GLYCOSYLTRANSFERASE"/>
    <property type="match status" value="1"/>
</dbReference>
<dbReference type="Pfam" id="PF04577">
    <property type="entry name" value="Glyco_transf_61"/>
    <property type="match status" value="1"/>
</dbReference>
<dbReference type="OrthoDB" id="529273at2759"/>
<dbReference type="PANTHER" id="PTHR20961:SF108">
    <property type="entry name" value="GLYCOSYLTRANSFERASE"/>
    <property type="match status" value="1"/>
</dbReference>
<evidence type="ECO:0000256" key="3">
    <source>
        <dbReference type="ARBA" id="ARBA00022676"/>
    </source>
</evidence>
<feature type="domain" description="Glycosyltransferase 61 catalytic" evidence="6">
    <location>
        <begin position="176"/>
        <end position="367"/>
    </location>
</feature>
<evidence type="ECO:0000256" key="2">
    <source>
        <dbReference type="ARBA" id="ARBA00004881"/>
    </source>
</evidence>
<reference evidence="7 8" key="2">
    <citation type="journal article" date="2017" name="Nature">
        <title>The Apostasia genome and the evolution of orchids.</title>
        <authorList>
            <person name="Zhang G.Q."/>
            <person name="Liu K.W."/>
            <person name="Li Z."/>
            <person name="Lohaus R."/>
            <person name="Hsiao Y.Y."/>
            <person name="Niu S.C."/>
            <person name="Wang J.Y."/>
            <person name="Lin Y.C."/>
            <person name="Xu Q."/>
            <person name="Chen L.J."/>
            <person name="Yoshida K."/>
            <person name="Fujiwara S."/>
            <person name="Wang Z.W."/>
            <person name="Zhang Y.Q."/>
            <person name="Mitsuda N."/>
            <person name="Wang M."/>
            <person name="Liu G.H."/>
            <person name="Pecoraro L."/>
            <person name="Huang H.X."/>
            <person name="Xiao X.J."/>
            <person name="Lin M."/>
            <person name="Wu X.Y."/>
            <person name="Wu W.L."/>
            <person name="Chen Y.Y."/>
            <person name="Chang S.B."/>
            <person name="Sakamoto S."/>
            <person name="Ohme-Takagi M."/>
            <person name="Yagi M."/>
            <person name="Zeng S.J."/>
            <person name="Shen C.Y."/>
            <person name="Yeh C.M."/>
            <person name="Luo Y.B."/>
            <person name="Tsai W.C."/>
            <person name="Van de Peer Y."/>
            <person name="Liu Z.J."/>
        </authorList>
    </citation>
    <scope>NUCLEOTIDE SEQUENCE [LARGE SCALE GENOMIC DNA]</scope>
    <source>
        <tissue evidence="7">The whole plant</tissue>
    </source>
</reference>
<sequence>MAKGSRRLVLGFLFLPLLYALLLRLNLSSFHAWKKQLSHWSSISFESSYTDFQQSTAFMKLQLQTLVRESGRHELKQNGLTCISDHHSDICITENSVRITAASTGITVHLTAGQTLPPSAPSRFILHPYPRKNDPDAISRTTPVTLLPTPSTPPPCSFHYSSPALLFSAGGFAGNFFHDINDVIIPLFLTSSPLRPDLHLVITDLQSYWSLKYHRILRLVSAFDPIIIQSPSRSPSKVLCFPAAIIGLKYHGTLLCNTTEPPGAVSTSDFRRFLHDSLISVPHLPGLAKPDQPVLVLISRNKSRMLMNEEGVIRIAKKAGFNVVVAKPEMMKRVEQFAGFVNRCKVLMGVHGAGLTNMVFLPPEGIVLQIVPWGLEWAAKEYFERPARRLGLRYVEYHIQVEESSLYDKYPKHHPVISDPWSVNRKGYNVSRPVFTDGQNLRIDLERFRKTVLQARRLILPDNS</sequence>
<reference evidence="7 8" key="1">
    <citation type="journal article" date="2016" name="Sci. Rep.">
        <title>The Dendrobium catenatum Lindl. genome sequence provides insights into polysaccharide synthase, floral development and adaptive evolution.</title>
        <authorList>
            <person name="Zhang G.Q."/>
            <person name="Xu Q."/>
            <person name="Bian C."/>
            <person name="Tsai W.C."/>
            <person name="Yeh C.M."/>
            <person name="Liu K.W."/>
            <person name="Yoshida K."/>
            <person name="Zhang L.S."/>
            <person name="Chang S.B."/>
            <person name="Chen F."/>
            <person name="Shi Y."/>
            <person name="Su Y.Y."/>
            <person name="Zhang Y.Q."/>
            <person name="Chen L.J."/>
            <person name="Yin Y."/>
            <person name="Lin M."/>
            <person name="Huang H."/>
            <person name="Deng H."/>
            <person name="Wang Z.W."/>
            <person name="Zhu S.L."/>
            <person name="Zhao X."/>
            <person name="Deng C."/>
            <person name="Niu S.C."/>
            <person name="Huang J."/>
            <person name="Wang M."/>
            <person name="Liu G.H."/>
            <person name="Yang H.J."/>
            <person name="Xiao X.J."/>
            <person name="Hsiao Y.Y."/>
            <person name="Wu W.L."/>
            <person name="Chen Y.Y."/>
            <person name="Mitsuda N."/>
            <person name="Ohme-Takagi M."/>
            <person name="Luo Y.B."/>
            <person name="Van de Peer Y."/>
            <person name="Liu Z.J."/>
        </authorList>
    </citation>
    <scope>NUCLEOTIDE SEQUENCE [LARGE SCALE GENOMIC DNA]</scope>
    <source>
        <tissue evidence="7">The whole plant</tissue>
    </source>
</reference>
<comment type="subcellular location">
    <subcellularLocation>
        <location evidence="1">Golgi apparatus membrane</location>
        <topology evidence="1">Single-pass type II membrane protein</topology>
    </subcellularLocation>
</comment>
<dbReference type="AlphaFoldDB" id="A0A2I0VUC6"/>
<keyword evidence="4" id="KW-0808">Transferase</keyword>
<dbReference type="Proteomes" id="UP000233837">
    <property type="component" value="Unassembled WGS sequence"/>
</dbReference>
<dbReference type="EMBL" id="KZ503223">
    <property type="protein sequence ID" value="PKU67028.1"/>
    <property type="molecule type" value="Genomic_DNA"/>
</dbReference>
<evidence type="ECO:0000256" key="5">
    <source>
        <dbReference type="ARBA" id="ARBA00023180"/>
    </source>
</evidence>
<comment type="pathway">
    <text evidence="2">Glycan metabolism.</text>
</comment>
<dbReference type="InterPro" id="IPR007657">
    <property type="entry name" value="Glycosyltransferase_61"/>
</dbReference>
<name>A0A2I0VUC6_9ASPA</name>
<evidence type="ECO:0000313" key="7">
    <source>
        <dbReference type="EMBL" id="PKU67028.1"/>
    </source>
</evidence>
<organism evidence="7 8">
    <name type="scientific">Dendrobium catenatum</name>
    <dbReference type="NCBI Taxonomy" id="906689"/>
    <lineage>
        <taxon>Eukaryota</taxon>
        <taxon>Viridiplantae</taxon>
        <taxon>Streptophyta</taxon>
        <taxon>Embryophyta</taxon>
        <taxon>Tracheophyta</taxon>
        <taxon>Spermatophyta</taxon>
        <taxon>Magnoliopsida</taxon>
        <taxon>Liliopsida</taxon>
        <taxon>Asparagales</taxon>
        <taxon>Orchidaceae</taxon>
        <taxon>Epidendroideae</taxon>
        <taxon>Malaxideae</taxon>
        <taxon>Dendrobiinae</taxon>
        <taxon>Dendrobium</taxon>
    </lineage>
</organism>
<keyword evidence="3" id="KW-0328">Glycosyltransferase</keyword>
<dbReference type="GO" id="GO:0016763">
    <property type="term" value="F:pentosyltransferase activity"/>
    <property type="evidence" value="ECO:0007669"/>
    <property type="project" value="UniProtKB-ARBA"/>
</dbReference>
<evidence type="ECO:0000313" key="8">
    <source>
        <dbReference type="Proteomes" id="UP000233837"/>
    </source>
</evidence>
<protein>
    <recommendedName>
        <fullName evidence="6">Glycosyltransferase 61 catalytic domain-containing protein</fullName>
    </recommendedName>
</protein>
<dbReference type="GO" id="GO:0000139">
    <property type="term" value="C:Golgi membrane"/>
    <property type="evidence" value="ECO:0007669"/>
    <property type="project" value="UniProtKB-SubCell"/>
</dbReference>
<accession>A0A2I0VUC6</accession>
<evidence type="ECO:0000259" key="6">
    <source>
        <dbReference type="Pfam" id="PF04577"/>
    </source>
</evidence>
<evidence type="ECO:0000256" key="1">
    <source>
        <dbReference type="ARBA" id="ARBA00004323"/>
    </source>
</evidence>
<evidence type="ECO:0000256" key="4">
    <source>
        <dbReference type="ARBA" id="ARBA00022679"/>
    </source>
</evidence>